<sequence length="62" mass="6876">MRCARPCAVMSVRLLRLALRAGVSLRGAQYMFVFPARSSGGCAARRLMLRCAQAFKVWVDLS</sequence>
<accession>A0A392S1L1</accession>
<organism evidence="2 3">
    <name type="scientific">Trifolium medium</name>
    <dbReference type="NCBI Taxonomy" id="97028"/>
    <lineage>
        <taxon>Eukaryota</taxon>
        <taxon>Viridiplantae</taxon>
        <taxon>Streptophyta</taxon>
        <taxon>Embryophyta</taxon>
        <taxon>Tracheophyta</taxon>
        <taxon>Spermatophyta</taxon>
        <taxon>Magnoliopsida</taxon>
        <taxon>eudicotyledons</taxon>
        <taxon>Gunneridae</taxon>
        <taxon>Pentapetalae</taxon>
        <taxon>rosids</taxon>
        <taxon>fabids</taxon>
        <taxon>Fabales</taxon>
        <taxon>Fabaceae</taxon>
        <taxon>Papilionoideae</taxon>
        <taxon>50 kb inversion clade</taxon>
        <taxon>NPAAA clade</taxon>
        <taxon>Hologalegina</taxon>
        <taxon>IRL clade</taxon>
        <taxon>Trifolieae</taxon>
        <taxon>Trifolium</taxon>
    </lineage>
</organism>
<keyword evidence="3" id="KW-1185">Reference proteome</keyword>
<name>A0A392S1L1_9FABA</name>
<evidence type="ECO:0000313" key="3">
    <source>
        <dbReference type="Proteomes" id="UP000265520"/>
    </source>
</evidence>
<proteinExistence type="predicted"/>
<keyword evidence="1" id="KW-0732">Signal</keyword>
<dbReference type="EMBL" id="LXQA010308614">
    <property type="protein sequence ID" value="MCI42761.1"/>
    <property type="molecule type" value="Genomic_DNA"/>
</dbReference>
<comment type="caution">
    <text evidence="2">The sequence shown here is derived from an EMBL/GenBank/DDBJ whole genome shotgun (WGS) entry which is preliminary data.</text>
</comment>
<feature type="signal peptide" evidence="1">
    <location>
        <begin position="1"/>
        <end position="20"/>
    </location>
</feature>
<reference evidence="2 3" key="1">
    <citation type="journal article" date="2018" name="Front. Plant Sci.">
        <title>Red Clover (Trifolium pratense) and Zigzag Clover (T. medium) - A Picture of Genomic Similarities and Differences.</title>
        <authorList>
            <person name="Dluhosova J."/>
            <person name="Istvanek J."/>
            <person name="Nedelnik J."/>
            <person name="Repkova J."/>
        </authorList>
    </citation>
    <scope>NUCLEOTIDE SEQUENCE [LARGE SCALE GENOMIC DNA]</scope>
    <source>
        <strain evidence="3">cv. 10/8</strain>
        <tissue evidence="2">Leaf</tissue>
    </source>
</reference>
<evidence type="ECO:0000256" key="1">
    <source>
        <dbReference type="SAM" id="SignalP"/>
    </source>
</evidence>
<dbReference type="AlphaFoldDB" id="A0A392S1L1"/>
<dbReference type="Proteomes" id="UP000265520">
    <property type="component" value="Unassembled WGS sequence"/>
</dbReference>
<feature type="chain" id="PRO_5017404538" evidence="1">
    <location>
        <begin position="21"/>
        <end position="62"/>
    </location>
</feature>
<evidence type="ECO:0000313" key="2">
    <source>
        <dbReference type="EMBL" id="MCI42761.1"/>
    </source>
</evidence>
<protein>
    <submittedName>
        <fullName evidence="2">Uncharacterized protein</fullName>
    </submittedName>
</protein>